<dbReference type="KEGG" id="hazt:125179545"/>
<dbReference type="GeneID" id="125179545"/>
<dbReference type="AlphaFoldDB" id="A0A979FY74"/>
<evidence type="ECO:0000313" key="2">
    <source>
        <dbReference type="Proteomes" id="UP000694843"/>
    </source>
</evidence>
<feature type="region of interest" description="Disordered" evidence="1">
    <location>
        <begin position="24"/>
        <end position="53"/>
    </location>
</feature>
<protein>
    <submittedName>
        <fullName evidence="3">Uncharacterized protein LOC125179545</fullName>
    </submittedName>
</protein>
<feature type="region of interest" description="Disordered" evidence="1">
    <location>
        <begin position="393"/>
        <end position="457"/>
    </location>
</feature>
<name>A0A979FY74_HYAAZ</name>
<keyword evidence="2" id="KW-1185">Reference proteome</keyword>
<accession>A0A979FY74</accession>
<organism evidence="2 3">
    <name type="scientific">Hyalella azteca</name>
    <name type="common">Amphipod</name>
    <dbReference type="NCBI Taxonomy" id="294128"/>
    <lineage>
        <taxon>Eukaryota</taxon>
        <taxon>Metazoa</taxon>
        <taxon>Ecdysozoa</taxon>
        <taxon>Arthropoda</taxon>
        <taxon>Crustacea</taxon>
        <taxon>Multicrustacea</taxon>
        <taxon>Malacostraca</taxon>
        <taxon>Eumalacostraca</taxon>
        <taxon>Peracarida</taxon>
        <taxon>Amphipoda</taxon>
        <taxon>Senticaudata</taxon>
        <taxon>Talitrida</taxon>
        <taxon>Talitroidea</taxon>
        <taxon>Hyalellidae</taxon>
        <taxon>Hyalella</taxon>
    </lineage>
</organism>
<reference evidence="3" key="1">
    <citation type="submission" date="2025-08" db="UniProtKB">
        <authorList>
            <consortium name="RefSeq"/>
        </authorList>
    </citation>
    <scope>IDENTIFICATION</scope>
    <source>
        <tissue evidence="3">Whole organism</tissue>
    </source>
</reference>
<evidence type="ECO:0000256" key="1">
    <source>
        <dbReference type="SAM" id="MobiDB-lite"/>
    </source>
</evidence>
<feature type="region of interest" description="Disordered" evidence="1">
    <location>
        <begin position="516"/>
        <end position="544"/>
    </location>
</feature>
<sequence length="544" mass="60002">MTTSSPISSADYEADEDFKWCLDSRRASDCPDNPESKRQPKVEAHAPKESNLSIVQISDPENEVKTRNITQASSDFAVKSTTSKVLTASTVPNEELIKRISSPSEPNTPEEIYATTRFADILISSHDMISGNFAHDPNSDSETKETHIKQPSYPGIELTQSDRRVNEKTTTTRSSNDVVNFEKDEDVVSFSQKDCSFMSPFSYCLLSEVFDSSETHLPPCVSRSENAPLRKETNELTTSGSLTDQAGAVPTRMALPTIRLNAHTFEGYAPDYDYRMEEESSSDGARINGCNEDKFVKNSEMNRTETMAEAALAEENSVQAHSVPVNAAIWTSDDIENFLINNNFEENMRLGFISSEDIDIYEWKRTTGMSPICDTDWTRATLRRNKAFFRDESRGSFPLPDVGRATPDVNRAGQGAVSATCDQPRASQRQGKTPPVRPARSKQRKTKQTTTSGETIHVMEIECTSDHGGDFADSDSAAEDVLQDVLRPPPQPKMASKRPSSKLTGHLAFRGFKLCKGAEGGSKPTVASDVGLSKPQPANCKSVF</sequence>
<dbReference type="OrthoDB" id="6368385at2759"/>
<dbReference type="Proteomes" id="UP000694843">
    <property type="component" value="Unplaced"/>
</dbReference>
<feature type="region of interest" description="Disordered" evidence="1">
    <location>
        <begin position="130"/>
        <end position="173"/>
    </location>
</feature>
<proteinExistence type="predicted"/>
<evidence type="ECO:0000313" key="3">
    <source>
        <dbReference type="RefSeq" id="XP_047741572.1"/>
    </source>
</evidence>
<feature type="compositionally biased region" description="Basic and acidic residues" evidence="1">
    <location>
        <begin position="137"/>
        <end position="148"/>
    </location>
</feature>
<dbReference type="RefSeq" id="XP_047741572.1">
    <property type="nucleotide sequence ID" value="XM_047885616.1"/>
</dbReference>
<feature type="compositionally biased region" description="Basic and acidic residues" evidence="1">
    <location>
        <begin position="24"/>
        <end position="48"/>
    </location>
</feature>
<gene>
    <name evidence="3" type="primary">LOC125179545</name>
</gene>